<feature type="coiled-coil region" evidence="1">
    <location>
        <begin position="628"/>
        <end position="655"/>
    </location>
</feature>
<accession>A0ABD3NET3</accession>
<feature type="compositionally biased region" description="Basic and acidic residues" evidence="2">
    <location>
        <begin position="1"/>
        <end position="11"/>
    </location>
</feature>
<feature type="coiled-coil region" evidence="1">
    <location>
        <begin position="720"/>
        <end position="801"/>
    </location>
</feature>
<reference evidence="3 4" key="1">
    <citation type="submission" date="2024-10" db="EMBL/GenBank/DDBJ databases">
        <title>Updated reference genomes for cyclostephanoid diatoms.</title>
        <authorList>
            <person name="Roberts W.R."/>
            <person name="Alverson A.J."/>
        </authorList>
    </citation>
    <scope>NUCLEOTIDE SEQUENCE [LARGE SCALE GENOMIC DNA]</scope>
    <source>
        <strain evidence="3 4">AJA010-31</strain>
    </source>
</reference>
<sequence length="1059" mass="118442">MNLNDSTHEATNDYSSYWQSIPDPPTPDRTVPEIATDDNLAAERRRKRRESALKDLTNKNAVDENRNNLKGRRSGRESRDEFVSLFSELESEDEELNQCKKRSSKKRRSLLLPSDDGVDLLAGSMINRNDALSEDVAKSTETGKDTGAICGTSQNNSSTSKNEEIVNLVRKYCSLPLDQRLSSVESAQIESLTTYPMPGKTLSIFNSDNESCKREFILRAQPIVTLMEEQKQKDIDDARNFTGCEVKRVKGGFEYVDLETGDLVHGEEYRRRYSNMLQDVKTQRLQKRGVGESDNNEVNQSLNETSPFADDSNMDMDESVFSPDDSLVHADDGLESAKASSDVRVAISSSDCAPKVPSAATKHEHSAQSNVHVLTCPPKNDTEPLIGSLPPSDDPRVLVARRKLFNAIDTALATYSREILALARDDGDEPCMKLIQMRELRCANTTTAAKYGIRKLPSCGPSRSKSITAGGEVSRRLTRTELEDAYRRHKSKEIAAMAASRKREAQSVQNQRSTNRGSGSVDNASQMQLLDAGVKLCARKYNEAKAQADKLDDEVNSRCDELIGLERESVALHEMLDGNNSEAQKISQLSTEIEETNGCSEHTLMYRHKLHHMYHRISNNSVTMDAHIGEMSATLASLQKERDRAQKMLAEVESGLTFASIELDDTIRDTNIAEEERNRELAIKQHEASDASRMERWNRERINSNLSLHKQLAGGDKAEIERLHRSIRDKKSQLKDLKHSMEDTTAKLGELEGSFLHLKQATGVISLAEMITKISSHDENHKQLRREKKDAEDRLIAAKATLSSDEEALSRMKSLGFGDTELNRDVINDIKSDILDEKSESKIVQSTNARLEALLVGLRQGGIGLYNRLLPYHSMLLNEEAPKLGEIDSTDAVQAASDTLEMINFTEKILGKILLDIGGINRVDTKSGVEKDNDNENHDMNIRIKSKKLGEDDATVIKSAKDDSDLCDEVPSRTKLKSDSQKYSDELKRAQAVENKKSARPLAQRQNDTIPKNPMTPKQKERAKPVNQLASPPPSRVKSMRDEPHDRVHAFLTELPFLD</sequence>
<gene>
    <name evidence="3" type="ORF">ACHAWO_003063</name>
</gene>
<dbReference type="PANTHER" id="PTHR46518">
    <property type="entry name" value="COILED-COIL DOMAIN-CONTAINING PROTEIN 151"/>
    <property type="match status" value="1"/>
</dbReference>
<keyword evidence="4" id="KW-1185">Reference proteome</keyword>
<name>A0ABD3NET3_9STRA</name>
<keyword evidence="1" id="KW-0175">Coiled coil</keyword>
<feature type="region of interest" description="Disordered" evidence="2">
    <location>
        <begin position="284"/>
        <end position="329"/>
    </location>
</feature>
<feature type="region of interest" description="Disordered" evidence="2">
    <location>
        <begin position="962"/>
        <end position="1044"/>
    </location>
</feature>
<feature type="region of interest" description="Disordered" evidence="2">
    <location>
        <begin position="495"/>
        <end position="524"/>
    </location>
</feature>
<evidence type="ECO:0000256" key="1">
    <source>
        <dbReference type="SAM" id="Coils"/>
    </source>
</evidence>
<evidence type="ECO:0000313" key="4">
    <source>
        <dbReference type="Proteomes" id="UP001530400"/>
    </source>
</evidence>
<dbReference type="Proteomes" id="UP001530400">
    <property type="component" value="Unassembled WGS sequence"/>
</dbReference>
<feature type="compositionally biased region" description="Polar residues" evidence="2">
    <location>
        <begin position="151"/>
        <end position="160"/>
    </location>
</feature>
<feature type="compositionally biased region" description="Basic and acidic residues" evidence="2">
    <location>
        <begin position="50"/>
        <end position="67"/>
    </location>
</feature>
<dbReference type="PANTHER" id="PTHR46518:SF1">
    <property type="entry name" value="OUTER DYNEIN ARM-DOCKING COMPLEX SUBUNIT 3"/>
    <property type="match status" value="1"/>
</dbReference>
<feature type="compositionally biased region" description="Polar residues" evidence="2">
    <location>
        <begin position="296"/>
        <end position="306"/>
    </location>
</feature>
<proteinExistence type="predicted"/>
<dbReference type="EMBL" id="JALLPJ020001228">
    <property type="protein sequence ID" value="KAL3773576.1"/>
    <property type="molecule type" value="Genomic_DNA"/>
</dbReference>
<organism evidence="3 4">
    <name type="scientific">Cyclotella atomus</name>
    <dbReference type="NCBI Taxonomy" id="382360"/>
    <lineage>
        <taxon>Eukaryota</taxon>
        <taxon>Sar</taxon>
        <taxon>Stramenopiles</taxon>
        <taxon>Ochrophyta</taxon>
        <taxon>Bacillariophyta</taxon>
        <taxon>Coscinodiscophyceae</taxon>
        <taxon>Thalassiosirophycidae</taxon>
        <taxon>Stephanodiscales</taxon>
        <taxon>Stephanodiscaceae</taxon>
        <taxon>Cyclotella</taxon>
    </lineage>
</organism>
<comment type="caution">
    <text evidence="3">The sequence shown here is derived from an EMBL/GenBank/DDBJ whole genome shotgun (WGS) entry which is preliminary data.</text>
</comment>
<evidence type="ECO:0000256" key="2">
    <source>
        <dbReference type="SAM" id="MobiDB-lite"/>
    </source>
</evidence>
<evidence type="ECO:0000313" key="3">
    <source>
        <dbReference type="EMBL" id="KAL3773576.1"/>
    </source>
</evidence>
<protein>
    <submittedName>
        <fullName evidence="3">Uncharacterized protein</fullName>
    </submittedName>
</protein>
<feature type="compositionally biased region" description="Basic and acidic residues" evidence="2">
    <location>
        <begin position="962"/>
        <end position="997"/>
    </location>
</feature>
<feature type="region of interest" description="Disordered" evidence="2">
    <location>
        <begin position="1"/>
        <end position="77"/>
    </location>
</feature>
<feature type="compositionally biased region" description="Polar residues" evidence="2">
    <location>
        <begin position="506"/>
        <end position="524"/>
    </location>
</feature>
<dbReference type="InterPro" id="IPR033192">
    <property type="entry name" value="ODAD3"/>
</dbReference>
<feature type="region of interest" description="Disordered" evidence="2">
    <location>
        <begin position="137"/>
        <end position="161"/>
    </location>
</feature>
<dbReference type="AlphaFoldDB" id="A0ABD3NET3"/>